<dbReference type="Gene3D" id="2.30.30.30">
    <property type="match status" value="1"/>
</dbReference>
<evidence type="ECO:0000256" key="2">
    <source>
        <dbReference type="ARBA" id="ARBA00022980"/>
    </source>
</evidence>
<evidence type="ECO:0000259" key="5">
    <source>
        <dbReference type="SMART" id="SM01383"/>
    </source>
</evidence>
<reference evidence="6" key="1">
    <citation type="submission" date="2022-12" db="EMBL/GenBank/DDBJ databases">
        <title>Genome assemblies of Blomia tropicalis.</title>
        <authorList>
            <person name="Cui Y."/>
        </authorList>
    </citation>
    <scope>NUCLEOTIDE SEQUENCE</scope>
    <source>
        <tissue evidence="6">Adult mites</tissue>
    </source>
</reference>
<dbReference type="GO" id="GO:0032543">
    <property type="term" value="P:mitochondrial translation"/>
    <property type="evidence" value="ECO:0007669"/>
    <property type="project" value="TreeGrafter"/>
</dbReference>
<sequence length="331" mass="38207">MNNLRNLFNLSSQLFGQLIKSNLASQFNQTRFRRVFPINRGHPRPIPFYITRPESSKYNWVPIMPSDGKYTIMPLKIRKLAGRDPVTGRVVVKTLGGGNKKYFRWIDWVRSANKDGSVYEEKVYNIRYDPLRTTKLALVAGGDKMRWIMATEKMQIGDIIRTYEDIPKNPVRPREGDSHPIGALPIGTKVHNVQIFPDHEKTTIRYAGQYAELTRRVGRRNYLTESRGHREFCIDSKCMVTVGRLSNPYHDEINLMCAQRSRWLGRRPKSGAWHKKDGYCGRKIHPPKPVRDHFATAMAMQKSGKTLMNNNSVLGKGDRVQNSEIYTLEPF</sequence>
<dbReference type="InterPro" id="IPR022666">
    <property type="entry name" value="Ribosomal_uL2_RNA-bd_dom"/>
</dbReference>
<keyword evidence="3" id="KW-0687">Ribonucleoprotein</keyword>
<dbReference type="InterPro" id="IPR014722">
    <property type="entry name" value="Rib_uL2_dom2"/>
</dbReference>
<dbReference type="Pfam" id="PF03947">
    <property type="entry name" value="Ribosomal_L2_C"/>
    <property type="match status" value="1"/>
</dbReference>
<dbReference type="Gene3D" id="2.40.50.140">
    <property type="entry name" value="Nucleic acid-binding proteins"/>
    <property type="match status" value="1"/>
</dbReference>
<dbReference type="InterPro" id="IPR022669">
    <property type="entry name" value="Ribosomal_uL2_C"/>
</dbReference>
<keyword evidence="7" id="KW-1185">Reference proteome</keyword>
<dbReference type="InterPro" id="IPR002171">
    <property type="entry name" value="Ribosomal_uL2"/>
</dbReference>
<dbReference type="SMART" id="SM01382">
    <property type="entry name" value="Ribosomal_L2_C"/>
    <property type="match status" value="1"/>
</dbReference>
<evidence type="ECO:0000256" key="3">
    <source>
        <dbReference type="ARBA" id="ARBA00023274"/>
    </source>
</evidence>
<organism evidence="6 7">
    <name type="scientific">Blomia tropicalis</name>
    <name type="common">Mite</name>
    <dbReference type="NCBI Taxonomy" id="40697"/>
    <lineage>
        <taxon>Eukaryota</taxon>
        <taxon>Metazoa</taxon>
        <taxon>Ecdysozoa</taxon>
        <taxon>Arthropoda</taxon>
        <taxon>Chelicerata</taxon>
        <taxon>Arachnida</taxon>
        <taxon>Acari</taxon>
        <taxon>Acariformes</taxon>
        <taxon>Sarcoptiformes</taxon>
        <taxon>Astigmata</taxon>
        <taxon>Glycyphagoidea</taxon>
        <taxon>Echimyopodidae</taxon>
        <taxon>Blomia</taxon>
    </lineage>
</organism>
<name>A0A9Q0RSJ0_BLOTA</name>
<evidence type="ECO:0000259" key="4">
    <source>
        <dbReference type="SMART" id="SM01382"/>
    </source>
</evidence>
<dbReference type="PANTHER" id="PTHR13691">
    <property type="entry name" value="RIBOSOMAL PROTEIN L2"/>
    <property type="match status" value="1"/>
</dbReference>
<evidence type="ECO:0000313" key="7">
    <source>
        <dbReference type="Proteomes" id="UP001142055"/>
    </source>
</evidence>
<dbReference type="AlphaFoldDB" id="A0A9Q0RSJ0"/>
<dbReference type="GO" id="GO:0005762">
    <property type="term" value="C:mitochondrial large ribosomal subunit"/>
    <property type="evidence" value="ECO:0007669"/>
    <property type="project" value="TreeGrafter"/>
</dbReference>
<dbReference type="GO" id="GO:0003723">
    <property type="term" value="F:RNA binding"/>
    <property type="evidence" value="ECO:0007669"/>
    <property type="project" value="TreeGrafter"/>
</dbReference>
<protein>
    <recommendedName>
        <fullName evidence="8">39S ribosomal protein L2, mitochondrial</fullName>
    </recommendedName>
</protein>
<evidence type="ECO:0000256" key="1">
    <source>
        <dbReference type="ARBA" id="ARBA00005636"/>
    </source>
</evidence>
<feature type="domain" description="Large ribosomal subunit protein uL2 C-terminal" evidence="4">
    <location>
        <begin position="173"/>
        <end position="301"/>
    </location>
</feature>
<comment type="similarity">
    <text evidence="1">Belongs to the universal ribosomal protein uL2 family.</text>
</comment>
<dbReference type="EMBL" id="JAPWDV010000001">
    <property type="protein sequence ID" value="KAJ6224740.1"/>
    <property type="molecule type" value="Genomic_DNA"/>
</dbReference>
<dbReference type="PANTHER" id="PTHR13691:SF73">
    <property type="entry name" value="LARGE RIBOSOMAL SUBUNIT PROTEIN UL2M"/>
    <property type="match status" value="1"/>
</dbReference>
<dbReference type="GO" id="GO:0003735">
    <property type="term" value="F:structural constituent of ribosome"/>
    <property type="evidence" value="ECO:0007669"/>
    <property type="project" value="InterPro"/>
</dbReference>
<dbReference type="InterPro" id="IPR012340">
    <property type="entry name" value="NA-bd_OB-fold"/>
</dbReference>
<dbReference type="InterPro" id="IPR008991">
    <property type="entry name" value="Translation_prot_SH3-like_sf"/>
</dbReference>
<comment type="caution">
    <text evidence="6">The sequence shown here is derived from an EMBL/GenBank/DDBJ whole genome shotgun (WGS) entry which is preliminary data.</text>
</comment>
<evidence type="ECO:0008006" key="8">
    <source>
        <dbReference type="Google" id="ProtNLM"/>
    </source>
</evidence>
<feature type="domain" description="Large ribosomal subunit protein uL2 RNA-binding" evidence="5">
    <location>
        <begin position="82"/>
        <end position="162"/>
    </location>
</feature>
<gene>
    <name evidence="6" type="ORF">RDWZM_003285</name>
</gene>
<accession>A0A9Q0RSJ0</accession>
<dbReference type="SMART" id="SM01383">
    <property type="entry name" value="Ribosomal_L2"/>
    <property type="match status" value="1"/>
</dbReference>
<keyword evidence="2" id="KW-0689">Ribosomal protein</keyword>
<dbReference type="Pfam" id="PF00181">
    <property type="entry name" value="Ribosomal_L2_N"/>
    <property type="match status" value="1"/>
</dbReference>
<dbReference type="OMA" id="EHNKEHV"/>
<dbReference type="Proteomes" id="UP001142055">
    <property type="component" value="Chromosome 1"/>
</dbReference>
<proteinExistence type="inferred from homology"/>
<dbReference type="SUPFAM" id="SSF50249">
    <property type="entry name" value="Nucleic acid-binding proteins"/>
    <property type="match status" value="1"/>
</dbReference>
<evidence type="ECO:0000313" key="6">
    <source>
        <dbReference type="EMBL" id="KAJ6224740.1"/>
    </source>
</evidence>
<dbReference type="SUPFAM" id="SSF50104">
    <property type="entry name" value="Translation proteins SH3-like domain"/>
    <property type="match status" value="1"/>
</dbReference>